<feature type="compositionally biased region" description="Acidic residues" evidence="2">
    <location>
        <begin position="52"/>
        <end position="72"/>
    </location>
</feature>
<keyword evidence="5" id="KW-1185">Reference proteome</keyword>
<evidence type="ECO:0000256" key="1">
    <source>
        <dbReference type="PROSITE-ProRule" id="PRU00371"/>
    </source>
</evidence>
<name>A0AAV6TRE0_9ARAC</name>
<dbReference type="PROSITE" id="PS51031">
    <property type="entry name" value="BESS"/>
    <property type="match status" value="1"/>
</dbReference>
<gene>
    <name evidence="4" type="ORF">JTE90_015747</name>
</gene>
<feature type="compositionally biased region" description="Basic and acidic residues" evidence="2">
    <location>
        <begin position="82"/>
        <end position="93"/>
    </location>
</feature>
<protein>
    <recommendedName>
        <fullName evidence="3">BESS domain-containing protein</fullName>
    </recommendedName>
</protein>
<dbReference type="GO" id="GO:0003677">
    <property type="term" value="F:DNA binding"/>
    <property type="evidence" value="ECO:0007669"/>
    <property type="project" value="InterPro"/>
</dbReference>
<sequence length="167" mass="18947">MRCLSFLDNYSLARSTYSNFPGNNKGGLSNESLAARERTSTQAAGEGTSTQDTEEGTSTQDEELTPAQDEEWTPTRQTTEPQPKRVCLEKKKNMQKDQFLKDLNDSRAERSAMLKELLNKERDPMDAFFESVTATVKTFPPHLQIRAKRKVTDVILDLEEENLLLKS</sequence>
<dbReference type="EMBL" id="JAFNEN010001204">
    <property type="protein sequence ID" value="KAG8174475.1"/>
    <property type="molecule type" value="Genomic_DNA"/>
</dbReference>
<dbReference type="Pfam" id="PF02944">
    <property type="entry name" value="BESS"/>
    <property type="match status" value="1"/>
</dbReference>
<dbReference type="GO" id="GO:0005634">
    <property type="term" value="C:nucleus"/>
    <property type="evidence" value="ECO:0007669"/>
    <property type="project" value="UniProtKB-SubCell"/>
</dbReference>
<reference evidence="4 5" key="1">
    <citation type="journal article" date="2022" name="Nat. Ecol. Evol.">
        <title>A masculinizing supergene underlies an exaggerated male reproductive morph in a spider.</title>
        <authorList>
            <person name="Hendrickx F."/>
            <person name="De Corte Z."/>
            <person name="Sonet G."/>
            <person name="Van Belleghem S.M."/>
            <person name="Kostlbacher S."/>
            <person name="Vangestel C."/>
        </authorList>
    </citation>
    <scope>NUCLEOTIDE SEQUENCE [LARGE SCALE GENOMIC DNA]</scope>
    <source>
        <strain evidence="4">W744_W776</strain>
    </source>
</reference>
<keyword evidence="1" id="KW-0539">Nucleus</keyword>
<feature type="compositionally biased region" description="Polar residues" evidence="2">
    <location>
        <begin position="15"/>
        <end position="32"/>
    </location>
</feature>
<dbReference type="Proteomes" id="UP000827092">
    <property type="component" value="Unassembled WGS sequence"/>
</dbReference>
<feature type="compositionally biased region" description="Polar residues" evidence="2">
    <location>
        <begin position="40"/>
        <end position="51"/>
    </location>
</feature>
<evidence type="ECO:0000256" key="2">
    <source>
        <dbReference type="SAM" id="MobiDB-lite"/>
    </source>
</evidence>
<organism evidence="4 5">
    <name type="scientific">Oedothorax gibbosus</name>
    <dbReference type="NCBI Taxonomy" id="931172"/>
    <lineage>
        <taxon>Eukaryota</taxon>
        <taxon>Metazoa</taxon>
        <taxon>Ecdysozoa</taxon>
        <taxon>Arthropoda</taxon>
        <taxon>Chelicerata</taxon>
        <taxon>Arachnida</taxon>
        <taxon>Araneae</taxon>
        <taxon>Araneomorphae</taxon>
        <taxon>Entelegynae</taxon>
        <taxon>Araneoidea</taxon>
        <taxon>Linyphiidae</taxon>
        <taxon>Erigoninae</taxon>
        <taxon>Oedothorax</taxon>
    </lineage>
</organism>
<dbReference type="AlphaFoldDB" id="A0AAV6TRE0"/>
<comment type="caution">
    <text evidence="4">The sequence shown here is derived from an EMBL/GenBank/DDBJ whole genome shotgun (WGS) entry which is preliminary data.</text>
</comment>
<feature type="domain" description="BESS" evidence="3">
    <location>
        <begin position="122"/>
        <end position="161"/>
    </location>
</feature>
<evidence type="ECO:0000259" key="3">
    <source>
        <dbReference type="PROSITE" id="PS51031"/>
    </source>
</evidence>
<comment type="subcellular location">
    <subcellularLocation>
        <location evidence="1">Nucleus</location>
    </subcellularLocation>
</comment>
<accession>A0AAV6TRE0</accession>
<dbReference type="InterPro" id="IPR004210">
    <property type="entry name" value="BESS_motif"/>
</dbReference>
<evidence type="ECO:0000313" key="5">
    <source>
        <dbReference type="Proteomes" id="UP000827092"/>
    </source>
</evidence>
<feature type="region of interest" description="Disordered" evidence="2">
    <location>
        <begin position="15"/>
        <end position="93"/>
    </location>
</feature>
<evidence type="ECO:0000313" key="4">
    <source>
        <dbReference type="EMBL" id="KAG8174475.1"/>
    </source>
</evidence>
<proteinExistence type="predicted"/>